<evidence type="ECO:0000256" key="2">
    <source>
        <dbReference type="ARBA" id="ARBA00022723"/>
    </source>
</evidence>
<comment type="caution">
    <text evidence="6">The sequence shown here is derived from an EMBL/GenBank/DDBJ whole genome shotgun (WGS) entry which is preliminary data.</text>
</comment>
<dbReference type="InterPro" id="IPR009056">
    <property type="entry name" value="Cyt_c-like_dom"/>
</dbReference>
<dbReference type="Gene3D" id="1.10.760.10">
    <property type="entry name" value="Cytochrome c-like domain"/>
    <property type="match status" value="1"/>
</dbReference>
<evidence type="ECO:0000256" key="1">
    <source>
        <dbReference type="ARBA" id="ARBA00022617"/>
    </source>
</evidence>
<reference evidence="6 7" key="1">
    <citation type="journal article" date="2016" name="Nat. Commun.">
        <title>Thousands of microbial genomes shed light on interconnected biogeochemical processes in an aquifer system.</title>
        <authorList>
            <person name="Anantharaman K."/>
            <person name="Brown C.T."/>
            <person name="Hug L.A."/>
            <person name="Sharon I."/>
            <person name="Castelle C.J."/>
            <person name="Probst A.J."/>
            <person name="Thomas B.C."/>
            <person name="Singh A."/>
            <person name="Wilkins M.J."/>
            <person name="Karaoz U."/>
            <person name="Brodie E.L."/>
            <person name="Williams K.H."/>
            <person name="Hubbard S.S."/>
            <person name="Banfield J.F."/>
        </authorList>
    </citation>
    <scope>NUCLEOTIDE SEQUENCE [LARGE SCALE GENOMIC DNA]</scope>
    <source>
        <strain evidence="7">RIFCSPLOWO2_12_FULL_64_10</strain>
    </source>
</reference>
<dbReference type="InterPro" id="IPR036909">
    <property type="entry name" value="Cyt_c-like_dom_sf"/>
</dbReference>
<dbReference type="AlphaFoldDB" id="A0A1F6CBD1"/>
<evidence type="ECO:0000313" key="6">
    <source>
        <dbReference type="EMBL" id="OGG46518.1"/>
    </source>
</evidence>
<dbReference type="GO" id="GO:0020037">
    <property type="term" value="F:heme binding"/>
    <property type="evidence" value="ECO:0007669"/>
    <property type="project" value="InterPro"/>
</dbReference>
<keyword evidence="1 4" id="KW-0349">Heme</keyword>
<dbReference type="PROSITE" id="PS51007">
    <property type="entry name" value="CYTC"/>
    <property type="match status" value="1"/>
</dbReference>
<dbReference type="GO" id="GO:0009055">
    <property type="term" value="F:electron transfer activity"/>
    <property type="evidence" value="ECO:0007669"/>
    <property type="project" value="InterPro"/>
</dbReference>
<dbReference type="SUPFAM" id="SSF46626">
    <property type="entry name" value="Cytochrome c"/>
    <property type="match status" value="1"/>
</dbReference>
<evidence type="ECO:0000313" key="7">
    <source>
        <dbReference type="Proteomes" id="UP000178606"/>
    </source>
</evidence>
<evidence type="ECO:0000256" key="4">
    <source>
        <dbReference type="PROSITE-ProRule" id="PRU00433"/>
    </source>
</evidence>
<dbReference type="Proteomes" id="UP000178606">
    <property type="component" value="Unassembled WGS sequence"/>
</dbReference>
<organism evidence="6 7">
    <name type="scientific">Handelsmanbacteria sp. (strain RIFCSPLOWO2_12_FULL_64_10)</name>
    <dbReference type="NCBI Taxonomy" id="1817868"/>
    <lineage>
        <taxon>Bacteria</taxon>
        <taxon>Candidatus Handelsmaniibacteriota</taxon>
    </lineage>
</organism>
<dbReference type="GO" id="GO:0046872">
    <property type="term" value="F:metal ion binding"/>
    <property type="evidence" value="ECO:0007669"/>
    <property type="project" value="UniProtKB-KW"/>
</dbReference>
<keyword evidence="2 4" id="KW-0479">Metal-binding</keyword>
<accession>A0A1F6CBD1</accession>
<proteinExistence type="predicted"/>
<sequence>MRRAVERLQCAKCHAPAITGPPPLEEAPHKLRAEWLRDVLAGKRRIRQWEPLRMPDFGAAAVEPLVREFPAASGDGPERRGPTHDPADVAEGIKLIGAGGLACIKCHDYRGYASTGTRGPDMVYMHDRMRFDWFRRWMLGPQRIIEGTSMPDYFGFKTAEEADATVRLLWNAMSLDRQMPLPDGVGEEASTVLRPATEAIVLRTFLPGCTPRAIAVGLPGYVSYAWDAGTCSLRYAWFGDFLDAAPTWAGRGGTPAKLLGKKFWTGPEPAGETKFLGYRLIEGYPEFHYLKDGAEVYELITPLDDGVGLKRRLRTGTEERSEEIRK</sequence>
<gene>
    <name evidence="6" type="ORF">A3F84_15875</name>
</gene>
<dbReference type="EMBL" id="MFKF01000306">
    <property type="protein sequence ID" value="OGG46518.1"/>
    <property type="molecule type" value="Genomic_DNA"/>
</dbReference>
<evidence type="ECO:0000256" key="3">
    <source>
        <dbReference type="ARBA" id="ARBA00023004"/>
    </source>
</evidence>
<feature type="domain" description="Cytochrome c" evidence="5">
    <location>
        <begin position="87"/>
        <end position="173"/>
    </location>
</feature>
<evidence type="ECO:0000259" key="5">
    <source>
        <dbReference type="PROSITE" id="PS51007"/>
    </source>
</evidence>
<protein>
    <recommendedName>
        <fullName evidence="5">Cytochrome c domain-containing protein</fullName>
    </recommendedName>
</protein>
<keyword evidence="3 4" id="KW-0408">Iron</keyword>
<name>A0A1F6CBD1_HANXR</name>